<evidence type="ECO:0000313" key="8">
    <source>
        <dbReference type="EMBL" id="VFU00900.1"/>
    </source>
</evidence>
<keyword evidence="1" id="KW-0479">Metal-binding</keyword>
<dbReference type="SUPFAM" id="SSF57903">
    <property type="entry name" value="FYVE/PHD zinc finger"/>
    <property type="match status" value="2"/>
</dbReference>
<dbReference type="InterPro" id="IPR029016">
    <property type="entry name" value="GAF-like_dom_sf"/>
</dbReference>
<keyword evidence="3" id="KW-0862">Zinc</keyword>
<dbReference type="Pfam" id="PF01590">
    <property type="entry name" value="GAF"/>
    <property type="match status" value="2"/>
</dbReference>
<evidence type="ECO:0000313" key="7">
    <source>
        <dbReference type="EMBL" id="KAF0683698.1"/>
    </source>
</evidence>
<feature type="domain" description="FYVE-type" evidence="6">
    <location>
        <begin position="346"/>
        <end position="400"/>
    </location>
</feature>
<dbReference type="SMART" id="SM00064">
    <property type="entry name" value="FYVE"/>
    <property type="match status" value="2"/>
</dbReference>
<keyword evidence="9" id="KW-1185">Reference proteome</keyword>
<dbReference type="Gene3D" id="3.30.450.40">
    <property type="match status" value="2"/>
</dbReference>
<sequence length="723" mass="80007">MDLCHVSLALQRFSLTTGSSLPTTYLSLATSTPVPETHTHESMSAMAAARCHQCTRTFTIFRHRHRCRVCRQHVCSACTLKRHVVRSDGGRTRAKVCLACVLATTIDDKSAAVPAAVDDYPFDFDWEHPWPKPPPVADDTARLDVLRRMAILDTPQDDVFDLLCDLATNALECPIAAVSFIDETRQWFKASVGLDQDEIPRHVCFCAHVLRTKSAVIVPDTHLDARFARNSLVTGPAAIRFYAAAPIVDAATGHVLGTMFVMDQRPHARDQVNLERLDVLARVAMKNVDDRCRAEVRFSAVTEQGPPAQWPRDEDDVVVPFAPTFAAVEANTGPQLITHPDEWVSKSKRTSCHVCTRTFTFFRRKHHCRVCGEVVCNDCTLKRKVHAMGEMMHVKVCMTCTLLDAASPGPHEEQCIGLNAPRGSIVSRRDLSSCGGSNERDSLTSKARAPMDQPWPQPLLVEATRPDGLLGIILDTPQASSISIPSTCIAKSSTSLHYFPPRSEGSHRTNDYPHCVTQNVQSSLDEAARLDVLRSFDILDTSQEDVFDVICAYMTKSFTCPIAAVSFIDDKRQWFKAALGLHQAEIPRHSSVCTHVLQTKASVVVHDVRTDPRLAPTAIRFYAAAPIIHPATGHVLGTVFVMDFYPRTHVDTVMLEKFAAVAMKNLVDRRLPTHDDGCDDEQSPPSVDVVPRLEHLLLDLLSKTEATQQQLKARSSLCGHGLT</sequence>
<dbReference type="PANTHER" id="PTHR43102:SF2">
    <property type="entry name" value="GAF DOMAIN-CONTAINING PROTEIN"/>
    <property type="match status" value="1"/>
</dbReference>
<dbReference type="InterPro" id="IPR011011">
    <property type="entry name" value="Znf_FYVE_PHD"/>
</dbReference>
<dbReference type="SMART" id="SM00065">
    <property type="entry name" value="GAF"/>
    <property type="match status" value="2"/>
</dbReference>
<reference evidence="8 9" key="1">
    <citation type="submission" date="2019-03" db="EMBL/GenBank/DDBJ databases">
        <authorList>
            <person name="Gaulin E."/>
            <person name="Dumas B."/>
        </authorList>
    </citation>
    <scope>NUCLEOTIDE SEQUENCE [LARGE SCALE GENOMIC DNA]</scope>
    <source>
        <strain evidence="8">CBS 568.67</strain>
    </source>
</reference>
<protein>
    <submittedName>
        <fullName evidence="8">Aste57867_24260 protein</fullName>
    </submittedName>
</protein>
<dbReference type="Proteomes" id="UP000332933">
    <property type="component" value="Unassembled WGS sequence"/>
</dbReference>
<keyword evidence="2 4" id="KW-0863">Zinc-finger</keyword>
<evidence type="ECO:0000256" key="5">
    <source>
        <dbReference type="SAM" id="MobiDB-lite"/>
    </source>
</evidence>
<dbReference type="AlphaFoldDB" id="A0A485LRK7"/>
<proteinExistence type="predicted"/>
<evidence type="ECO:0000256" key="2">
    <source>
        <dbReference type="ARBA" id="ARBA00022771"/>
    </source>
</evidence>
<dbReference type="Gene3D" id="3.30.40.10">
    <property type="entry name" value="Zinc/RING finger domain, C3HC4 (zinc finger)"/>
    <property type="match status" value="2"/>
</dbReference>
<dbReference type="SUPFAM" id="SSF55781">
    <property type="entry name" value="GAF domain-like"/>
    <property type="match status" value="2"/>
</dbReference>
<gene>
    <name evidence="8" type="primary">Aste57867_24260</name>
    <name evidence="7" type="ORF">As57867_024185</name>
    <name evidence="8" type="ORF">ASTE57867_24260</name>
</gene>
<dbReference type="InterPro" id="IPR003018">
    <property type="entry name" value="GAF"/>
</dbReference>
<feature type="domain" description="FYVE-type" evidence="6">
    <location>
        <begin position="45"/>
        <end position="105"/>
    </location>
</feature>
<evidence type="ECO:0000313" key="9">
    <source>
        <dbReference type="Proteomes" id="UP000332933"/>
    </source>
</evidence>
<dbReference type="PANTHER" id="PTHR43102">
    <property type="entry name" value="SLR1143 PROTEIN"/>
    <property type="match status" value="1"/>
</dbReference>
<dbReference type="PROSITE" id="PS50178">
    <property type="entry name" value="ZF_FYVE"/>
    <property type="match status" value="2"/>
</dbReference>
<accession>A0A485LRK7</accession>
<evidence type="ECO:0000259" key="6">
    <source>
        <dbReference type="PROSITE" id="PS50178"/>
    </source>
</evidence>
<reference evidence="7" key="2">
    <citation type="submission" date="2019-06" db="EMBL/GenBank/DDBJ databases">
        <title>Genomics analysis of Aphanomyces spp. identifies a new class of oomycete effector associated with host adaptation.</title>
        <authorList>
            <person name="Gaulin E."/>
        </authorList>
    </citation>
    <scope>NUCLEOTIDE SEQUENCE</scope>
    <source>
        <strain evidence="7">CBS 578.67</strain>
    </source>
</reference>
<dbReference type="GO" id="GO:0008270">
    <property type="term" value="F:zinc ion binding"/>
    <property type="evidence" value="ECO:0007669"/>
    <property type="project" value="UniProtKB-KW"/>
</dbReference>
<dbReference type="EMBL" id="CAADRA010007409">
    <property type="protein sequence ID" value="VFU00900.1"/>
    <property type="molecule type" value="Genomic_DNA"/>
</dbReference>
<organism evidence="8 9">
    <name type="scientific">Aphanomyces stellatus</name>
    <dbReference type="NCBI Taxonomy" id="120398"/>
    <lineage>
        <taxon>Eukaryota</taxon>
        <taxon>Sar</taxon>
        <taxon>Stramenopiles</taxon>
        <taxon>Oomycota</taxon>
        <taxon>Saprolegniomycetes</taxon>
        <taxon>Saprolegniales</taxon>
        <taxon>Verrucalvaceae</taxon>
        <taxon>Aphanomyces</taxon>
    </lineage>
</organism>
<dbReference type="InterPro" id="IPR000306">
    <property type="entry name" value="Znf_FYVE"/>
</dbReference>
<dbReference type="OrthoDB" id="303614at2759"/>
<feature type="region of interest" description="Disordered" evidence="5">
    <location>
        <begin position="429"/>
        <end position="451"/>
    </location>
</feature>
<dbReference type="InterPro" id="IPR017455">
    <property type="entry name" value="Znf_FYVE-rel"/>
</dbReference>
<dbReference type="EMBL" id="VJMH01007383">
    <property type="protein sequence ID" value="KAF0683698.1"/>
    <property type="molecule type" value="Genomic_DNA"/>
</dbReference>
<dbReference type="Pfam" id="PF01363">
    <property type="entry name" value="FYVE"/>
    <property type="match status" value="2"/>
</dbReference>
<dbReference type="InterPro" id="IPR013083">
    <property type="entry name" value="Znf_RING/FYVE/PHD"/>
</dbReference>
<evidence type="ECO:0000256" key="4">
    <source>
        <dbReference type="PROSITE-ProRule" id="PRU00091"/>
    </source>
</evidence>
<evidence type="ECO:0000256" key="1">
    <source>
        <dbReference type="ARBA" id="ARBA00022723"/>
    </source>
</evidence>
<name>A0A485LRK7_9STRA</name>
<evidence type="ECO:0000256" key="3">
    <source>
        <dbReference type="ARBA" id="ARBA00022833"/>
    </source>
</evidence>